<accession>A0A3M8RI86</accession>
<comment type="caution">
    <text evidence="3">The sequence shown here is derived from an EMBL/GenBank/DDBJ whole genome shotgun (WGS) entry which is preliminary data.</text>
</comment>
<evidence type="ECO:0000313" key="3">
    <source>
        <dbReference type="EMBL" id="RNF68398.1"/>
    </source>
</evidence>
<dbReference type="RefSeq" id="WP_123102054.1">
    <property type="nucleotide sequence ID" value="NZ_CP127527.1"/>
</dbReference>
<organism evidence="3">
    <name type="scientific">Acidithiobacillus sulfuriphilus</name>
    <dbReference type="NCBI Taxonomy" id="1867749"/>
    <lineage>
        <taxon>Bacteria</taxon>
        <taxon>Pseudomonadati</taxon>
        <taxon>Pseudomonadota</taxon>
        <taxon>Acidithiobacillia</taxon>
        <taxon>Acidithiobacillales</taxon>
        <taxon>Acidithiobacillaceae</taxon>
        <taxon>Acidithiobacillus</taxon>
    </lineage>
</organism>
<dbReference type="Pfam" id="PF00581">
    <property type="entry name" value="Rhodanese"/>
    <property type="match status" value="1"/>
</dbReference>
<dbReference type="InterPro" id="IPR050229">
    <property type="entry name" value="GlpE_sulfurtransferase"/>
</dbReference>
<proteinExistence type="predicted"/>
<feature type="transmembrane region" description="Helical" evidence="1">
    <location>
        <begin position="6"/>
        <end position="26"/>
    </location>
</feature>
<dbReference type="PANTHER" id="PTHR43031:SF18">
    <property type="entry name" value="RHODANESE-RELATED SULFURTRANSFERASES"/>
    <property type="match status" value="1"/>
</dbReference>
<keyword evidence="1" id="KW-0472">Membrane</keyword>
<protein>
    <submittedName>
        <fullName evidence="3">Rhodanese-like domain-containing protein</fullName>
    </submittedName>
</protein>
<keyword evidence="1" id="KW-0812">Transmembrane</keyword>
<name>A0A3M8RI86_9PROT</name>
<gene>
    <name evidence="3" type="ORF">EC580_02990</name>
</gene>
<evidence type="ECO:0000256" key="1">
    <source>
        <dbReference type="SAM" id="Phobius"/>
    </source>
</evidence>
<feature type="domain" description="Rhodanese" evidence="2">
    <location>
        <begin position="50"/>
        <end position="140"/>
    </location>
</feature>
<keyword evidence="1" id="KW-1133">Transmembrane helix</keyword>
<evidence type="ECO:0000259" key="2">
    <source>
        <dbReference type="PROSITE" id="PS50206"/>
    </source>
</evidence>
<dbReference type="PANTHER" id="PTHR43031">
    <property type="entry name" value="FAD-DEPENDENT OXIDOREDUCTASE"/>
    <property type="match status" value="1"/>
</dbReference>
<dbReference type="Gene3D" id="3.40.250.10">
    <property type="entry name" value="Rhodanese-like domain"/>
    <property type="match status" value="1"/>
</dbReference>
<dbReference type="SUPFAM" id="SSF52821">
    <property type="entry name" value="Rhodanese/Cell cycle control phosphatase"/>
    <property type="match status" value="1"/>
</dbReference>
<dbReference type="InterPro" id="IPR001763">
    <property type="entry name" value="Rhodanese-like_dom"/>
</dbReference>
<dbReference type="CDD" id="cd00158">
    <property type="entry name" value="RHOD"/>
    <property type="match status" value="1"/>
</dbReference>
<dbReference type="OrthoDB" id="5298903at2"/>
<dbReference type="EMBL" id="RIZI01000120">
    <property type="protein sequence ID" value="RNF68398.1"/>
    <property type="molecule type" value="Genomic_DNA"/>
</dbReference>
<dbReference type="InterPro" id="IPR036873">
    <property type="entry name" value="Rhodanese-like_dom_sf"/>
</dbReference>
<dbReference type="AlphaFoldDB" id="A0A3M8RI86"/>
<dbReference type="PROSITE" id="PS50206">
    <property type="entry name" value="RHODANESE_3"/>
    <property type="match status" value="1"/>
</dbReference>
<reference evidence="3" key="1">
    <citation type="submission" date="2018-10" db="EMBL/GenBank/DDBJ databases">
        <title>Acidithiobacillus sulfuriphilus sp. nov.: an extremely acidophilic sulfur-oxidizing chemolithotroph isolated from a neutral pH environment.</title>
        <authorList>
            <person name="Falagan C."/>
            <person name="Moya-Beltran A."/>
            <person name="Quatrini R."/>
            <person name="Johnson D.B."/>
        </authorList>
    </citation>
    <scope>NUCLEOTIDE SEQUENCE [LARGE SCALE GENOMIC DNA]</scope>
    <source>
        <strain evidence="3">CJ-2</strain>
    </source>
</reference>
<dbReference type="SMART" id="SM00450">
    <property type="entry name" value="RHOD"/>
    <property type="match status" value="1"/>
</dbReference>
<sequence length="140" mass="15536">MGELLQFLQAQWMLVLSAIVVLVLLLRGPLSRRIAGIEEVDPSAAVHLINHEDAVIIDVREQEEWSRGHLPNARHIPLGDLSKYVKDLERHRGHHVICQCASGMRSARAAALLKKAGFDKIYSLKGGIHAWRGAGLPVEK</sequence>